<organism evidence="2 3">
    <name type="scientific">Trichogramma brassicae</name>
    <dbReference type="NCBI Taxonomy" id="86971"/>
    <lineage>
        <taxon>Eukaryota</taxon>
        <taxon>Metazoa</taxon>
        <taxon>Ecdysozoa</taxon>
        <taxon>Arthropoda</taxon>
        <taxon>Hexapoda</taxon>
        <taxon>Insecta</taxon>
        <taxon>Pterygota</taxon>
        <taxon>Neoptera</taxon>
        <taxon>Endopterygota</taxon>
        <taxon>Hymenoptera</taxon>
        <taxon>Apocrita</taxon>
        <taxon>Proctotrupomorpha</taxon>
        <taxon>Chalcidoidea</taxon>
        <taxon>Trichogrammatidae</taxon>
        <taxon>Trichogramma</taxon>
    </lineage>
</organism>
<evidence type="ECO:0000313" key="3">
    <source>
        <dbReference type="Proteomes" id="UP000479190"/>
    </source>
</evidence>
<proteinExistence type="predicted"/>
<gene>
    <name evidence="2" type="ORF">TBRA_LOCUS4468</name>
</gene>
<name>A0A6H5IBB8_9HYME</name>
<reference evidence="2 3" key="1">
    <citation type="submission" date="2020-02" db="EMBL/GenBank/DDBJ databases">
        <authorList>
            <person name="Ferguson B K."/>
        </authorList>
    </citation>
    <scope>NUCLEOTIDE SEQUENCE [LARGE SCALE GENOMIC DNA]</scope>
</reference>
<feature type="region of interest" description="Disordered" evidence="1">
    <location>
        <begin position="22"/>
        <end position="53"/>
    </location>
</feature>
<dbReference type="AlphaFoldDB" id="A0A6H5IBB8"/>
<evidence type="ECO:0000256" key="1">
    <source>
        <dbReference type="SAM" id="MobiDB-lite"/>
    </source>
</evidence>
<sequence length="363" mass="41775">MVDSYDWEVLWIKQEICFSDEDNASPPRIDQQHQAPDVKKEPGPDPAPPKHPNLMVRFFQPPKRGRKPRIPWTTVAEENEATFGQACLGALSGHKREVRKKEHAIANFFFSKSGGIHGGCCYPEVRRTWGTDVTVYRQHLVGLPEALRGYLVRCGRCQKNIWQIGCPAKCLDCNPVLVAHEAQINKGHVYNVNRGRYHRTKPKQHRPRVRVSTWADVLLTLGTGKIVQRKELRYRSLATRRSPTFPRRPRPVVRTSGARTWRVTTSSLCFVNVTFPDVNEGTFLKILRPHRSILTKNSFQDHAATHTHWACSPRMIERMLRYLLGCISRSASCYNSKKLQSVTGISNHWPTHRTRVTLQRHQR</sequence>
<evidence type="ECO:0000313" key="2">
    <source>
        <dbReference type="EMBL" id="CAB0032535.1"/>
    </source>
</evidence>
<dbReference type="EMBL" id="CADCXV010000681">
    <property type="protein sequence ID" value="CAB0032535.1"/>
    <property type="molecule type" value="Genomic_DNA"/>
</dbReference>
<accession>A0A6H5IBB8</accession>
<keyword evidence="3" id="KW-1185">Reference proteome</keyword>
<protein>
    <submittedName>
        <fullName evidence="2">Uncharacterized protein</fullName>
    </submittedName>
</protein>
<dbReference type="Proteomes" id="UP000479190">
    <property type="component" value="Unassembled WGS sequence"/>
</dbReference>